<accession>A2DYE1</accession>
<dbReference type="EMBL" id="DS113268">
    <property type="protein sequence ID" value="EAY14618.1"/>
    <property type="molecule type" value="Genomic_DNA"/>
</dbReference>
<dbReference type="InParanoid" id="A2DYE1"/>
<name>A2DYE1_TRIV3</name>
<reference evidence="2" key="1">
    <citation type="submission" date="2006-10" db="EMBL/GenBank/DDBJ databases">
        <authorList>
            <person name="Amadeo P."/>
            <person name="Zhao Q."/>
            <person name="Wortman J."/>
            <person name="Fraser-Liggett C."/>
            <person name="Carlton J."/>
        </authorList>
    </citation>
    <scope>NUCLEOTIDE SEQUENCE</scope>
    <source>
        <strain evidence="2">G3</strain>
    </source>
</reference>
<gene>
    <name evidence="2" type="ORF">TVAG_393460</name>
</gene>
<dbReference type="VEuPathDB" id="TrichDB:TVAGG3_0282020"/>
<dbReference type="KEGG" id="tva:4772612"/>
<dbReference type="PANTHER" id="PTHR44207:SF1">
    <property type="entry name" value="SURFACE ANTIGEN BSPA-LIKE"/>
    <property type="match status" value="1"/>
</dbReference>
<evidence type="ECO:0000313" key="2">
    <source>
        <dbReference type="EMBL" id="EAY14618.1"/>
    </source>
</evidence>
<evidence type="ECO:0000313" key="3">
    <source>
        <dbReference type="Proteomes" id="UP000001542"/>
    </source>
</evidence>
<reference evidence="2" key="2">
    <citation type="journal article" date="2007" name="Science">
        <title>Draft genome sequence of the sexually transmitted pathogen Trichomonas vaginalis.</title>
        <authorList>
            <person name="Carlton J.M."/>
            <person name="Hirt R.P."/>
            <person name="Silva J.C."/>
            <person name="Delcher A.L."/>
            <person name="Schatz M."/>
            <person name="Zhao Q."/>
            <person name="Wortman J.R."/>
            <person name="Bidwell S.L."/>
            <person name="Alsmark U.C.M."/>
            <person name="Besteiro S."/>
            <person name="Sicheritz-Ponten T."/>
            <person name="Noel C.J."/>
            <person name="Dacks J.B."/>
            <person name="Foster P.G."/>
            <person name="Simillion C."/>
            <person name="Van de Peer Y."/>
            <person name="Miranda-Saavedra D."/>
            <person name="Barton G.J."/>
            <person name="Westrop G.D."/>
            <person name="Mueller S."/>
            <person name="Dessi D."/>
            <person name="Fiori P.L."/>
            <person name="Ren Q."/>
            <person name="Paulsen I."/>
            <person name="Zhang H."/>
            <person name="Bastida-Corcuera F.D."/>
            <person name="Simoes-Barbosa A."/>
            <person name="Brown M.T."/>
            <person name="Hayes R.D."/>
            <person name="Mukherjee M."/>
            <person name="Okumura C.Y."/>
            <person name="Schneider R."/>
            <person name="Smith A.J."/>
            <person name="Vanacova S."/>
            <person name="Villalvazo M."/>
            <person name="Haas B.J."/>
            <person name="Pertea M."/>
            <person name="Feldblyum T.V."/>
            <person name="Utterback T.R."/>
            <person name="Shu C.L."/>
            <person name="Osoegawa K."/>
            <person name="de Jong P.J."/>
            <person name="Hrdy I."/>
            <person name="Horvathova L."/>
            <person name="Zubacova Z."/>
            <person name="Dolezal P."/>
            <person name="Malik S.B."/>
            <person name="Logsdon J.M. Jr."/>
            <person name="Henze K."/>
            <person name="Gupta A."/>
            <person name="Wang C.C."/>
            <person name="Dunne R.L."/>
            <person name="Upcroft J.A."/>
            <person name="Upcroft P."/>
            <person name="White O."/>
            <person name="Salzberg S.L."/>
            <person name="Tang P."/>
            <person name="Chiu C.-H."/>
            <person name="Lee Y.-S."/>
            <person name="Embley T.M."/>
            <person name="Coombs G.H."/>
            <person name="Mottram J.C."/>
            <person name="Tachezy J."/>
            <person name="Fraser-Liggett C.M."/>
            <person name="Johnson P.J."/>
        </authorList>
    </citation>
    <scope>NUCLEOTIDE SEQUENCE [LARGE SCALE GENOMIC DNA]</scope>
    <source>
        <strain evidence="2">G3</strain>
    </source>
</reference>
<proteinExistence type="predicted"/>
<keyword evidence="3" id="KW-1185">Reference proteome</keyword>
<organism evidence="2 3">
    <name type="scientific">Trichomonas vaginalis (strain ATCC PRA-98 / G3)</name>
    <dbReference type="NCBI Taxonomy" id="412133"/>
    <lineage>
        <taxon>Eukaryota</taxon>
        <taxon>Metamonada</taxon>
        <taxon>Parabasalia</taxon>
        <taxon>Trichomonadida</taxon>
        <taxon>Trichomonadidae</taxon>
        <taxon>Trichomonas</taxon>
    </lineage>
</organism>
<dbReference type="RefSeq" id="XP_001326841.1">
    <property type="nucleotide sequence ID" value="XM_001326806.1"/>
</dbReference>
<evidence type="ECO:0000256" key="1">
    <source>
        <dbReference type="SAM" id="Coils"/>
    </source>
</evidence>
<keyword evidence="1" id="KW-0175">Coiled coil</keyword>
<dbReference type="VEuPathDB" id="TrichDB:TVAG_393460"/>
<feature type="coiled-coil region" evidence="1">
    <location>
        <begin position="104"/>
        <end position="160"/>
    </location>
</feature>
<dbReference type="Proteomes" id="UP000001542">
    <property type="component" value="Unassembled WGS sequence"/>
</dbReference>
<dbReference type="AlphaFoldDB" id="A2DYE1"/>
<dbReference type="PANTHER" id="PTHR44207">
    <property type="entry name" value="SURFACE ANTIGEN BSPA-LIKE-RELATED"/>
    <property type="match status" value="1"/>
</dbReference>
<sequence>MSGGLTIDFDYIANNIQSYIDQRNFYDIIDENDIPTVLEKTNLNPNDFQTLLSQGKTKYNSSKIYGFVRKCNVSVNSFEDVINVLDSYKSILKLKSSGNLIDYLNQYKTDFNTLENENNKFKEEINQLKNEIATLNNKNNEQLQNEVSTLLKQNAQLMDDIFKCHNENNK</sequence>
<protein>
    <submittedName>
        <fullName evidence="2">Uncharacterized protein</fullName>
    </submittedName>
</protein>